<gene>
    <name evidence="2" type="ORF">GCM10011514_06560</name>
</gene>
<name>A0A917DL92_9BACT</name>
<evidence type="ECO:0008006" key="4">
    <source>
        <dbReference type="Google" id="ProtNLM"/>
    </source>
</evidence>
<protein>
    <recommendedName>
        <fullName evidence="4">Phage holin</fullName>
    </recommendedName>
</protein>
<reference evidence="2" key="2">
    <citation type="submission" date="2020-09" db="EMBL/GenBank/DDBJ databases">
        <authorList>
            <person name="Sun Q."/>
            <person name="Zhou Y."/>
        </authorList>
    </citation>
    <scope>NUCLEOTIDE SEQUENCE</scope>
    <source>
        <strain evidence="2">CGMCC 1.15958</strain>
    </source>
</reference>
<evidence type="ECO:0000313" key="3">
    <source>
        <dbReference type="Proteomes" id="UP000609064"/>
    </source>
</evidence>
<evidence type="ECO:0000256" key="1">
    <source>
        <dbReference type="SAM" id="Phobius"/>
    </source>
</evidence>
<sequence length="89" mass="9603">MNIQNKLTLWQRLTAPSPKLFAFISKLALLAGAVAFSVANFNTQLNSLGIDVPVILVKVATIAQWVSAGALAISNLTVDFDKYKKDNAL</sequence>
<accession>A0A917DL92</accession>
<keyword evidence="1" id="KW-1133">Transmembrane helix</keyword>
<feature type="transmembrane region" description="Helical" evidence="1">
    <location>
        <begin position="59"/>
        <end position="78"/>
    </location>
</feature>
<evidence type="ECO:0000313" key="2">
    <source>
        <dbReference type="EMBL" id="GGD45186.1"/>
    </source>
</evidence>
<keyword evidence="1" id="KW-0812">Transmembrane</keyword>
<dbReference type="Proteomes" id="UP000609064">
    <property type="component" value="Unassembled WGS sequence"/>
</dbReference>
<keyword evidence="3" id="KW-1185">Reference proteome</keyword>
<comment type="caution">
    <text evidence="2">The sequence shown here is derived from an EMBL/GenBank/DDBJ whole genome shotgun (WGS) entry which is preliminary data.</text>
</comment>
<reference evidence="2" key="1">
    <citation type="journal article" date="2014" name="Int. J. Syst. Evol. Microbiol.">
        <title>Complete genome sequence of Corynebacterium casei LMG S-19264T (=DSM 44701T), isolated from a smear-ripened cheese.</title>
        <authorList>
            <consortium name="US DOE Joint Genome Institute (JGI-PGF)"/>
            <person name="Walter F."/>
            <person name="Albersmeier A."/>
            <person name="Kalinowski J."/>
            <person name="Ruckert C."/>
        </authorList>
    </citation>
    <scope>NUCLEOTIDE SEQUENCE</scope>
    <source>
        <strain evidence="2">CGMCC 1.15958</strain>
    </source>
</reference>
<proteinExistence type="predicted"/>
<feature type="transmembrane region" description="Helical" evidence="1">
    <location>
        <begin position="20"/>
        <end position="39"/>
    </location>
</feature>
<dbReference type="EMBL" id="BMKK01000001">
    <property type="protein sequence ID" value="GGD45186.1"/>
    <property type="molecule type" value="Genomic_DNA"/>
</dbReference>
<dbReference type="RefSeq" id="WP_188764585.1">
    <property type="nucleotide sequence ID" value="NZ_BMKK01000001.1"/>
</dbReference>
<organism evidence="2 3">
    <name type="scientific">Emticicia aquatilis</name>
    <dbReference type="NCBI Taxonomy" id="1537369"/>
    <lineage>
        <taxon>Bacteria</taxon>
        <taxon>Pseudomonadati</taxon>
        <taxon>Bacteroidota</taxon>
        <taxon>Cytophagia</taxon>
        <taxon>Cytophagales</taxon>
        <taxon>Leadbetterellaceae</taxon>
        <taxon>Emticicia</taxon>
    </lineage>
</organism>
<keyword evidence="1" id="KW-0472">Membrane</keyword>
<dbReference type="AlphaFoldDB" id="A0A917DL92"/>